<evidence type="ECO:0000313" key="5">
    <source>
        <dbReference type="EMBL" id="MDR9899910.1"/>
    </source>
</evidence>
<feature type="compositionally biased region" description="Basic and acidic residues" evidence="3">
    <location>
        <begin position="160"/>
        <end position="170"/>
    </location>
</feature>
<evidence type="ECO:0000256" key="3">
    <source>
        <dbReference type="SAM" id="MobiDB-lite"/>
    </source>
</evidence>
<dbReference type="InterPro" id="IPR031107">
    <property type="entry name" value="Small_HSP"/>
</dbReference>
<reference evidence="6" key="1">
    <citation type="journal article" date="2021" name="Science">
        <title>Hunting the eagle killer: A cyanobacterial neurotoxin causes vacuolar myelinopathy.</title>
        <authorList>
            <person name="Breinlinger S."/>
            <person name="Phillips T.J."/>
            <person name="Haram B.N."/>
            <person name="Mares J."/>
            <person name="Martinez Yerena J.A."/>
            <person name="Hrouzek P."/>
            <person name="Sobotka R."/>
            <person name="Henderson W.M."/>
            <person name="Schmieder P."/>
            <person name="Williams S.M."/>
            <person name="Lauderdale J.D."/>
            <person name="Wilde H.D."/>
            <person name="Gerrin W."/>
            <person name="Kust A."/>
            <person name="Washington J.W."/>
            <person name="Wagner C."/>
            <person name="Geier B."/>
            <person name="Liebeke M."/>
            <person name="Enke H."/>
            <person name="Niedermeyer T.H.J."/>
            <person name="Wilde S.B."/>
        </authorList>
    </citation>
    <scope>NUCLEOTIDE SEQUENCE [LARGE SCALE GENOMIC DNA]</scope>
    <source>
        <strain evidence="6">Thurmond2011</strain>
    </source>
</reference>
<dbReference type="EMBL" id="JAALHA020000028">
    <property type="protein sequence ID" value="MDR9899910.1"/>
    <property type="molecule type" value="Genomic_DNA"/>
</dbReference>
<sequence>MSLIPWQPLRELDQMRQQMNRLFDELIHTRHSESLFSKKENVTWMPAIELEETDANIIFKAEVPGVSAKNLDVQVSQNAVSIAGEHEEEKRTEDKGFVRSEFRYGKFQRIVPLPVSVKQDQVEAEFKNGLLTLTLPKIQEANSNVVKVDLTIQEKAREAMAESRQHEEHIQQTMHSRAATELEKSTNSYQ</sequence>
<dbReference type="SUPFAM" id="SSF49764">
    <property type="entry name" value="HSP20-like chaperones"/>
    <property type="match status" value="1"/>
</dbReference>
<comment type="similarity">
    <text evidence="1 2">Belongs to the small heat shock protein (HSP20) family.</text>
</comment>
<comment type="caution">
    <text evidence="5">The sequence shown here is derived from an EMBL/GenBank/DDBJ whole genome shotgun (WGS) entry which is preliminary data.</text>
</comment>
<protein>
    <submittedName>
        <fullName evidence="5">Hsp20/alpha crystallin family protein</fullName>
    </submittedName>
</protein>
<organism evidence="5 6">
    <name type="scientific">Aetokthonos hydrillicola Thurmond2011</name>
    <dbReference type="NCBI Taxonomy" id="2712845"/>
    <lineage>
        <taxon>Bacteria</taxon>
        <taxon>Bacillati</taxon>
        <taxon>Cyanobacteriota</taxon>
        <taxon>Cyanophyceae</taxon>
        <taxon>Nostocales</taxon>
        <taxon>Hapalosiphonaceae</taxon>
        <taxon>Aetokthonos</taxon>
    </lineage>
</organism>
<dbReference type="Proteomes" id="UP000667802">
    <property type="component" value="Unassembled WGS sequence"/>
</dbReference>
<feature type="domain" description="SHSP" evidence="4">
    <location>
        <begin position="39"/>
        <end position="153"/>
    </location>
</feature>
<evidence type="ECO:0000259" key="4">
    <source>
        <dbReference type="PROSITE" id="PS01031"/>
    </source>
</evidence>
<dbReference type="AlphaFoldDB" id="A0AAP5IHS4"/>
<evidence type="ECO:0000256" key="1">
    <source>
        <dbReference type="PROSITE-ProRule" id="PRU00285"/>
    </source>
</evidence>
<dbReference type="Pfam" id="PF00011">
    <property type="entry name" value="HSP20"/>
    <property type="match status" value="1"/>
</dbReference>
<dbReference type="InterPro" id="IPR008978">
    <property type="entry name" value="HSP20-like_chaperone"/>
</dbReference>
<gene>
    <name evidence="5" type="ORF">G7B40_035940</name>
</gene>
<dbReference type="CDD" id="cd06464">
    <property type="entry name" value="ACD_sHsps-like"/>
    <property type="match status" value="1"/>
</dbReference>
<dbReference type="InterPro" id="IPR002068">
    <property type="entry name" value="A-crystallin/Hsp20_dom"/>
</dbReference>
<accession>A0AAP5IHS4</accession>
<evidence type="ECO:0000313" key="6">
    <source>
        <dbReference type="Proteomes" id="UP000667802"/>
    </source>
</evidence>
<dbReference type="Gene3D" id="2.60.40.790">
    <property type="match status" value="1"/>
</dbReference>
<feature type="region of interest" description="Disordered" evidence="3">
    <location>
        <begin position="160"/>
        <end position="190"/>
    </location>
</feature>
<evidence type="ECO:0000256" key="2">
    <source>
        <dbReference type="RuleBase" id="RU003616"/>
    </source>
</evidence>
<dbReference type="RefSeq" id="WP_208350859.1">
    <property type="nucleotide sequence ID" value="NZ_JAALHA020000028.1"/>
</dbReference>
<keyword evidence="6" id="KW-1185">Reference proteome</keyword>
<dbReference type="PROSITE" id="PS01031">
    <property type="entry name" value="SHSP"/>
    <property type="match status" value="1"/>
</dbReference>
<proteinExistence type="inferred from homology"/>
<name>A0AAP5IHS4_9CYAN</name>
<dbReference type="PANTHER" id="PTHR11527">
    <property type="entry name" value="HEAT-SHOCK PROTEIN 20 FAMILY MEMBER"/>
    <property type="match status" value="1"/>
</dbReference>